<organism evidence="8 9">
    <name type="scientific">Parasphingorhabdus flavimaris</name>
    <dbReference type="NCBI Taxonomy" id="266812"/>
    <lineage>
        <taxon>Bacteria</taxon>
        <taxon>Pseudomonadati</taxon>
        <taxon>Pseudomonadota</taxon>
        <taxon>Alphaproteobacteria</taxon>
        <taxon>Sphingomonadales</taxon>
        <taxon>Sphingomonadaceae</taxon>
        <taxon>Parasphingorhabdus</taxon>
    </lineage>
</organism>
<reference evidence="8 9" key="1">
    <citation type="submission" date="2020-06" db="EMBL/GenBank/DDBJ databases">
        <authorList>
            <person name="Kim S.-J."/>
            <person name="Park S.-J."/>
        </authorList>
    </citation>
    <scope>NUCLEOTIDE SEQUENCE [LARGE SCALE GENOMIC DNA]</scope>
    <source>
        <strain evidence="8 9">SW-151</strain>
    </source>
</reference>
<accession>A0ABX2MXZ9</accession>
<gene>
    <name evidence="8" type="ORF">HUO14_00245</name>
</gene>
<feature type="transmembrane region" description="Helical" evidence="7">
    <location>
        <begin position="346"/>
        <end position="375"/>
    </location>
</feature>
<evidence type="ECO:0000256" key="3">
    <source>
        <dbReference type="ARBA" id="ARBA00022679"/>
    </source>
</evidence>
<keyword evidence="6 7" id="KW-0472">Membrane</keyword>
<evidence type="ECO:0000313" key="9">
    <source>
        <dbReference type="Proteomes" id="UP000652427"/>
    </source>
</evidence>
<evidence type="ECO:0000256" key="5">
    <source>
        <dbReference type="ARBA" id="ARBA00022989"/>
    </source>
</evidence>
<evidence type="ECO:0000256" key="6">
    <source>
        <dbReference type="ARBA" id="ARBA00023136"/>
    </source>
</evidence>
<evidence type="ECO:0000313" key="8">
    <source>
        <dbReference type="EMBL" id="NVD26327.1"/>
    </source>
</evidence>
<dbReference type="RefSeq" id="WP_176277906.1">
    <property type="nucleotide sequence ID" value="NZ_JABWMH010000001.1"/>
</dbReference>
<comment type="subcellular location">
    <subcellularLocation>
        <location evidence="1">Membrane</location>
        <topology evidence="1">Multi-pass membrane protein</topology>
    </subcellularLocation>
</comment>
<dbReference type="InterPro" id="IPR050321">
    <property type="entry name" value="Glycosyltr_2/OpgH_subfam"/>
</dbReference>
<keyword evidence="4 7" id="KW-0812">Transmembrane</keyword>
<evidence type="ECO:0000256" key="4">
    <source>
        <dbReference type="ARBA" id="ARBA00022692"/>
    </source>
</evidence>
<feature type="transmembrane region" description="Helical" evidence="7">
    <location>
        <begin position="381"/>
        <end position="410"/>
    </location>
</feature>
<evidence type="ECO:0000256" key="1">
    <source>
        <dbReference type="ARBA" id="ARBA00004141"/>
    </source>
</evidence>
<dbReference type="InterPro" id="IPR029044">
    <property type="entry name" value="Nucleotide-diphossugar_trans"/>
</dbReference>
<dbReference type="GO" id="GO:0016740">
    <property type="term" value="F:transferase activity"/>
    <property type="evidence" value="ECO:0007669"/>
    <property type="project" value="UniProtKB-KW"/>
</dbReference>
<comment type="caution">
    <text evidence="8">The sequence shown here is derived from an EMBL/GenBank/DDBJ whole genome shotgun (WGS) entry which is preliminary data.</text>
</comment>
<keyword evidence="2" id="KW-0328">Glycosyltransferase</keyword>
<evidence type="ECO:0000256" key="7">
    <source>
        <dbReference type="SAM" id="Phobius"/>
    </source>
</evidence>
<name>A0ABX2MXZ9_9SPHN</name>
<dbReference type="Proteomes" id="UP000652427">
    <property type="component" value="Unassembled WGS sequence"/>
</dbReference>
<keyword evidence="3 8" id="KW-0808">Transferase</keyword>
<proteinExistence type="predicted"/>
<dbReference type="SUPFAM" id="SSF53448">
    <property type="entry name" value="Nucleotide-diphospho-sugar transferases"/>
    <property type="match status" value="1"/>
</dbReference>
<sequence>MASDHILPVLDVLQKEMLLFASLCFLIGAIDDMVFDGLWIFYRLKRRLFVYSRYRRATVETLGDATPDGRLAIFVPAWNEAPVIGAMLERCLRQWRAGAYRIYVGCYPNDQATIAAVAAAAAGSRELRLVICRQNGPTTKADCLNHLWDALCQDEIEEKRNYAGVVLHDAEDLVHPEELRLLRHLVSRAALVQLPVIPRRATRSRWIAGHYGDEFAELHGKQMVMREALGASMPSAGVGCAFARDALMKLSARTQGKPFDAQSMTEDYELGLKLTEGDSRGIFVRLRDQRGQLVATQEFFPDKLADAVRQKSRWIAGISLSGWDRLGWNKGWRENWMRLRDRKATIAAMVLAIAYMAVILTAIMLVAEMLGFYQLQPVSEFLGILLVINAGALIWRQLLKSCFVFALYGLREALLSMPRTVVANIINIMAAWRAIGHYTRQLVGDPVNWEKTAHFFPDANDVQELRPKFSVGERN</sequence>
<dbReference type="Pfam" id="PF13641">
    <property type="entry name" value="Glyco_tranf_2_3"/>
    <property type="match status" value="1"/>
</dbReference>
<dbReference type="PANTHER" id="PTHR43867">
    <property type="entry name" value="CELLULOSE SYNTHASE CATALYTIC SUBUNIT A [UDP-FORMING]"/>
    <property type="match status" value="1"/>
</dbReference>
<dbReference type="NCBIfam" id="NF011307">
    <property type="entry name" value="PRK14716.1-5"/>
    <property type="match status" value="1"/>
</dbReference>
<keyword evidence="5 7" id="KW-1133">Transmembrane helix</keyword>
<keyword evidence="9" id="KW-1185">Reference proteome</keyword>
<feature type="transmembrane region" description="Helical" evidence="7">
    <location>
        <begin position="17"/>
        <end position="42"/>
    </location>
</feature>
<dbReference type="EMBL" id="JABWMH010000001">
    <property type="protein sequence ID" value="NVD26327.1"/>
    <property type="molecule type" value="Genomic_DNA"/>
</dbReference>
<protein>
    <submittedName>
        <fullName evidence="8">Glycosyl transferase family protein</fullName>
    </submittedName>
</protein>
<dbReference type="Gene3D" id="3.90.550.10">
    <property type="entry name" value="Spore Coat Polysaccharide Biosynthesis Protein SpsA, Chain A"/>
    <property type="match status" value="1"/>
</dbReference>
<evidence type="ECO:0000256" key="2">
    <source>
        <dbReference type="ARBA" id="ARBA00022676"/>
    </source>
</evidence>
<dbReference type="PANTHER" id="PTHR43867:SF2">
    <property type="entry name" value="CELLULOSE SYNTHASE CATALYTIC SUBUNIT A [UDP-FORMING]"/>
    <property type="match status" value="1"/>
</dbReference>